<organism evidence="2 3">
    <name type="scientific">Blautia producta</name>
    <dbReference type="NCBI Taxonomy" id="33035"/>
    <lineage>
        <taxon>Bacteria</taxon>
        <taxon>Bacillati</taxon>
        <taxon>Bacillota</taxon>
        <taxon>Clostridia</taxon>
        <taxon>Lachnospirales</taxon>
        <taxon>Lachnospiraceae</taxon>
        <taxon>Blautia</taxon>
    </lineage>
</organism>
<dbReference type="RefSeq" id="WP_130181847.1">
    <property type="nucleotide sequence ID" value="NZ_CP035945.1"/>
</dbReference>
<dbReference type="AlphaFoldDB" id="A0A4V0Z7Y4"/>
<keyword evidence="2" id="KW-0808">Transferase</keyword>
<proteinExistence type="predicted"/>
<dbReference type="Gene3D" id="3.30.200.20">
    <property type="entry name" value="Phosphorylase Kinase, domain 1"/>
    <property type="match status" value="1"/>
</dbReference>
<dbReference type="Gene3D" id="3.90.1200.10">
    <property type="match status" value="1"/>
</dbReference>
<dbReference type="SUPFAM" id="SSF56112">
    <property type="entry name" value="Protein kinase-like (PK-like)"/>
    <property type="match status" value="1"/>
</dbReference>
<dbReference type="GO" id="GO:0016301">
    <property type="term" value="F:kinase activity"/>
    <property type="evidence" value="ECO:0007669"/>
    <property type="project" value="UniProtKB-KW"/>
</dbReference>
<sequence length="326" mass="37599">MMSMTKNTQSTETLKQMAQKAFPHEACTEILELTEGYFNVAYLLRFDSGRESVLKIAPPKGARIMSYEKNIMYSEITAMRLAAQNTDVPVAEILFFDDSITLCSSPYFFMEKLEGESLSSLTESLTESVIKQIRKDTGILNHKINSITGEQFGYMGQPQMQNKNWYTVFCCMMDMALTDAEAMSVDLKVPVPMLKGYLEKSRSLFEQVTIPRLVHWDLWDGNIFIKNGRITGLIDWERSMWADPLMEVGFRTYRQEPDFLLGYGIEALSSDEQLRALWYDIYVTMLAAQECAYRQYDTTQMYDWATGMLMEKFSQLSRHYDPGSKL</sequence>
<dbReference type="Pfam" id="PF01636">
    <property type="entry name" value="APH"/>
    <property type="match status" value="1"/>
</dbReference>
<dbReference type="EMBL" id="CP035945">
    <property type="protein sequence ID" value="QBE98408.1"/>
    <property type="molecule type" value="Genomic_DNA"/>
</dbReference>
<feature type="domain" description="Aminoglycoside phosphotransferase" evidence="1">
    <location>
        <begin position="30"/>
        <end position="252"/>
    </location>
</feature>
<reference evidence="2 3" key="1">
    <citation type="submission" date="2019-01" db="EMBL/GenBank/DDBJ databases">
        <title>PMF-metabolizing Aryl O-demethylase.</title>
        <authorList>
            <person name="Kim M."/>
        </authorList>
    </citation>
    <scope>NUCLEOTIDE SEQUENCE [LARGE SCALE GENOMIC DNA]</scope>
    <source>
        <strain evidence="2 3">PMF1</strain>
    </source>
</reference>
<dbReference type="InterPro" id="IPR051678">
    <property type="entry name" value="AGP_Transferase"/>
</dbReference>
<protein>
    <submittedName>
        <fullName evidence="2">Hygromycin-B 4-O-kinase</fullName>
        <ecNumber evidence="2">2.7.1.163</ecNumber>
    </submittedName>
</protein>
<dbReference type="Proteomes" id="UP000289794">
    <property type="component" value="Chromosome"/>
</dbReference>
<dbReference type="EC" id="2.7.1.163" evidence="2"/>
<gene>
    <name evidence="2" type="primary">hph</name>
    <name evidence="2" type="ORF">PMF13cell1_03974</name>
</gene>
<evidence type="ECO:0000313" key="2">
    <source>
        <dbReference type="EMBL" id="QBE98408.1"/>
    </source>
</evidence>
<dbReference type="PANTHER" id="PTHR21310">
    <property type="entry name" value="AMINOGLYCOSIDE PHOSPHOTRANSFERASE-RELATED-RELATED"/>
    <property type="match status" value="1"/>
</dbReference>
<dbReference type="PANTHER" id="PTHR21310:SF15">
    <property type="entry name" value="AMINOGLYCOSIDE PHOSPHOTRANSFERASE DOMAIN-CONTAINING PROTEIN"/>
    <property type="match status" value="1"/>
</dbReference>
<dbReference type="InterPro" id="IPR011009">
    <property type="entry name" value="Kinase-like_dom_sf"/>
</dbReference>
<dbReference type="KEGG" id="bpro:PMF13cell1_03974"/>
<name>A0A4V0Z7Y4_9FIRM</name>
<evidence type="ECO:0000313" key="3">
    <source>
        <dbReference type="Proteomes" id="UP000289794"/>
    </source>
</evidence>
<dbReference type="InterPro" id="IPR002575">
    <property type="entry name" value="Aminoglycoside_PTrfase"/>
</dbReference>
<evidence type="ECO:0000259" key="1">
    <source>
        <dbReference type="Pfam" id="PF01636"/>
    </source>
</evidence>
<dbReference type="CDD" id="cd05120">
    <property type="entry name" value="APH_ChoK_like"/>
    <property type="match status" value="1"/>
</dbReference>
<keyword evidence="2" id="KW-0418">Kinase</keyword>
<accession>A0A4V0Z7Y4</accession>